<dbReference type="EMBL" id="BSNC01000004">
    <property type="protein sequence ID" value="GLP96015.1"/>
    <property type="molecule type" value="Genomic_DNA"/>
</dbReference>
<proteinExistence type="predicted"/>
<feature type="transmembrane region" description="Helical" evidence="1">
    <location>
        <begin position="241"/>
        <end position="259"/>
    </location>
</feature>
<evidence type="ECO:0000313" key="4">
    <source>
        <dbReference type="EMBL" id="GLP96015.1"/>
    </source>
</evidence>
<dbReference type="RefSeq" id="WP_095506979.1">
    <property type="nucleotide sequence ID" value="NZ_BSNC01000004.1"/>
</dbReference>
<dbReference type="InterPro" id="IPR002656">
    <property type="entry name" value="Acyl_transf_3_dom"/>
</dbReference>
<keyword evidence="4" id="KW-0012">Acyltransferase</keyword>
<keyword evidence="4" id="KW-0808">Transferase</keyword>
<dbReference type="GO" id="GO:0016747">
    <property type="term" value="F:acyltransferase activity, transferring groups other than amino-acyl groups"/>
    <property type="evidence" value="ECO:0007669"/>
    <property type="project" value="InterPro"/>
</dbReference>
<dbReference type="PANTHER" id="PTHR23028">
    <property type="entry name" value="ACETYLTRANSFERASE"/>
    <property type="match status" value="1"/>
</dbReference>
<keyword evidence="1" id="KW-0472">Membrane</keyword>
<feature type="transmembrane region" description="Helical" evidence="1">
    <location>
        <begin position="132"/>
        <end position="152"/>
    </location>
</feature>
<dbReference type="InterPro" id="IPR050879">
    <property type="entry name" value="Acyltransferase_3"/>
</dbReference>
<reference evidence="4" key="2">
    <citation type="submission" date="2023-01" db="EMBL/GenBank/DDBJ databases">
        <title>Draft genome sequence of Paraferrimonas sedimenticola strain NBRC 101628.</title>
        <authorList>
            <person name="Sun Q."/>
            <person name="Mori K."/>
        </authorList>
    </citation>
    <scope>NUCLEOTIDE SEQUENCE</scope>
    <source>
        <strain evidence="4">NBRC 101628</strain>
    </source>
</reference>
<keyword evidence="5" id="KW-1185">Reference proteome</keyword>
<sequence length="636" mass="71214">MRTDIQVLRGIAVLLVLFYHAEFSWFSKGYLGVDVFFVVSGYLITGLIVRDLDNGTFSFKQFYFRRLKRLAPAAYATFAITSVIAFYLLSSNELEDYLKQLIGALTFTGNIALWMQTGYFQGAAEFKPLLHVWSLAIEEQFYLVLPVALYLLPAARRYKLLVLACALSMVLCWLLVTMRPSETFYMLPTRAWELLLGGLLALTQVPKMDERIGNLISLIALLALGYVACFGIDYAHPRWDALIACLATMTLIAASPSWLKSGLVVNGLSKVGDWSYSLYLVHWPIFSFARNIYLGETLPFALSIALVGLSFVLAYLQYQWIEQKFRHWRFDNAKPLALSVGAATFALPLAVFLSLTVREQNSDTDWRSVRQANYGLAEVCENDQAFELKAQCLTRDPAQVLVWGDSFAMHLMDGIAAQQNLRGVVQATKSSCGPNLSLAPFEPERLRYQDWSESCLSFNRSVVDFIGQYKSIDTVVLASTFGYYFDRAYQDGEVIASDMEMAIDSFQQTIAALRAQHVEVVIIAPPPSVGVNIASCLERVNNGLPVQSSWLNSDCSFDQQTYQNKKQPVRQLLTALADASDVHVIWPDETLCNDGICQSQLLDVPLYRDASHLSKVGSIAYANAAKLGEQILYFSK</sequence>
<name>A0AA37RVD4_9GAMM</name>
<comment type="caution">
    <text evidence="4">The sequence shown here is derived from an EMBL/GenBank/DDBJ whole genome shotgun (WGS) entry which is preliminary data.</text>
</comment>
<evidence type="ECO:0000256" key="1">
    <source>
        <dbReference type="SAM" id="Phobius"/>
    </source>
</evidence>
<evidence type="ECO:0000259" key="3">
    <source>
        <dbReference type="Pfam" id="PF19040"/>
    </source>
</evidence>
<dbReference type="PANTHER" id="PTHR23028:SF53">
    <property type="entry name" value="ACYL_TRANSF_3 DOMAIN-CONTAINING PROTEIN"/>
    <property type="match status" value="1"/>
</dbReference>
<feature type="transmembrane region" description="Helical" evidence="1">
    <location>
        <begin position="215"/>
        <end position="234"/>
    </location>
</feature>
<evidence type="ECO:0000313" key="5">
    <source>
        <dbReference type="Proteomes" id="UP001161422"/>
    </source>
</evidence>
<feature type="transmembrane region" description="Helical" evidence="1">
    <location>
        <begin position="31"/>
        <end position="49"/>
    </location>
</feature>
<feature type="transmembrane region" description="Helical" evidence="1">
    <location>
        <begin position="158"/>
        <end position="176"/>
    </location>
</feature>
<feature type="domain" description="Acyltransferase 3" evidence="2">
    <location>
        <begin position="4"/>
        <end position="316"/>
    </location>
</feature>
<feature type="transmembrane region" description="Helical" evidence="1">
    <location>
        <begin position="7"/>
        <end position="25"/>
    </location>
</feature>
<dbReference type="Pfam" id="PF19040">
    <property type="entry name" value="SGNH"/>
    <property type="match status" value="1"/>
</dbReference>
<keyword evidence="1" id="KW-1133">Transmembrane helix</keyword>
<accession>A0AA37RVD4</accession>
<dbReference type="Proteomes" id="UP001161422">
    <property type="component" value="Unassembled WGS sequence"/>
</dbReference>
<dbReference type="GO" id="GO:0009103">
    <property type="term" value="P:lipopolysaccharide biosynthetic process"/>
    <property type="evidence" value="ECO:0007669"/>
    <property type="project" value="TreeGrafter"/>
</dbReference>
<gene>
    <name evidence="4" type="ORF">GCM10007895_13210</name>
</gene>
<dbReference type="GO" id="GO:0016020">
    <property type="term" value="C:membrane"/>
    <property type="evidence" value="ECO:0007669"/>
    <property type="project" value="TreeGrafter"/>
</dbReference>
<feature type="transmembrane region" description="Helical" evidence="1">
    <location>
        <begin position="336"/>
        <end position="357"/>
    </location>
</feature>
<feature type="transmembrane region" description="Helical" evidence="1">
    <location>
        <begin position="70"/>
        <end position="89"/>
    </location>
</feature>
<organism evidence="4 5">
    <name type="scientific">Paraferrimonas sedimenticola</name>
    <dbReference type="NCBI Taxonomy" id="375674"/>
    <lineage>
        <taxon>Bacteria</taxon>
        <taxon>Pseudomonadati</taxon>
        <taxon>Pseudomonadota</taxon>
        <taxon>Gammaproteobacteria</taxon>
        <taxon>Alteromonadales</taxon>
        <taxon>Ferrimonadaceae</taxon>
        <taxon>Paraferrimonas</taxon>
    </lineage>
</organism>
<dbReference type="InterPro" id="IPR043968">
    <property type="entry name" value="SGNH"/>
</dbReference>
<feature type="transmembrane region" description="Helical" evidence="1">
    <location>
        <begin position="297"/>
        <end position="316"/>
    </location>
</feature>
<feature type="domain" description="SGNH" evidence="3">
    <location>
        <begin position="388"/>
        <end position="623"/>
    </location>
</feature>
<evidence type="ECO:0000259" key="2">
    <source>
        <dbReference type="Pfam" id="PF01757"/>
    </source>
</evidence>
<keyword evidence="1" id="KW-0812">Transmembrane</keyword>
<dbReference type="AlphaFoldDB" id="A0AA37RVD4"/>
<protein>
    <submittedName>
        <fullName evidence="4">Acyltransferase</fullName>
    </submittedName>
</protein>
<dbReference type="Pfam" id="PF01757">
    <property type="entry name" value="Acyl_transf_3"/>
    <property type="match status" value="1"/>
</dbReference>
<reference evidence="4" key="1">
    <citation type="journal article" date="2014" name="Int. J. Syst. Evol. Microbiol.">
        <title>Complete genome sequence of Corynebacterium casei LMG S-19264T (=DSM 44701T), isolated from a smear-ripened cheese.</title>
        <authorList>
            <consortium name="US DOE Joint Genome Institute (JGI-PGF)"/>
            <person name="Walter F."/>
            <person name="Albersmeier A."/>
            <person name="Kalinowski J."/>
            <person name="Ruckert C."/>
        </authorList>
    </citation>
    <scope>NUCLEOTIDE SEQUENCE</scope>
    <source>
        <strain evidence="4">NBRC 101628</strain>
    </source>
</reference>